<dbReference type="Proteomes" id="UP001381693">
    <property type="component" value="Unassembled WGS sequence"/>
</dbReference>
<gene>
    <name evidence="2" type="ORF">SK128_011278</name>
</gene>
<dbReference type="InterPro" id="IPR013594">
    <property type="entry name" value="Dynein_heavy_tail"/>
</dbReference>
<sequence>MTDSQLKSAIEGVVIKWVHQVEEVLMQDTDDLASQDHFPKPLEEITFWNKRKENFTHISNQLKDKKVRMMSNILEITESAYYPAFTKMVADVAMAVHESRDIMIHLSPLKPLLEGLEAGEFQESTPLIPPLVHCICLLWAACPAYRKPDRIVTLFREITNLLISMGRNFIGTVGFQAETTEPLQKINTCVNVLKTFKDSFEEHRAKVDTYFGEGEKVRRWEFHPTHAFARMDQFLGRLANIKEIFDIAKEFLKIEKVEFGGPKGKILGANIAAVYSEFNEAYTAFSINTYDCLDPAETEFTEGHRQFKMKVTELEQRLSLIVRHALQESQSPEAYFKPRQAVIPTVVTVCQKEESHMHPHGSCPNPTFILLFAEAVYECPI</sequence>
<dbReference type="GO" id="GO:0005858">
    <property type="term" value="C:axonemal dynein complex"/>
    <property type="evidence" value="ECO:0007669"/>
    <property type="project" value="TreeGrafter"/>
</dbReference>
<dbReference type="GO" id="GO:0007018">
    <property type="term" value="P:microtubule-based movement"/>
    <property type="evidence" value="ECO:0007669"/>
    <property type="project" value="InterPro"/>
</dbReference>
<organism evidence="2 3">
    <name type="scientific">Halocaridina rubra</name>
    <name type="common">Hawaiian red shrimp</name>
    <dbReference type="NCBI Taxonomy" id="373956"/>
    <lineage>
        <taxon>Eukaryota</taxon>
        <taxon>Metazoa</taxon>
        <taxon>Ecdysozoa</taxon>
        <taxon>Arthropoda</taxon>
        <taxon>Crustacea</taxon>
        <taxon>Multicrustacea</taxon>
        <taxon>Malacostraca</taxon>
        <taxon>Eumalacostraca</taxon>
        <taxon>Eucarida</taxon>
        <taxon>Decapoda</taxon>
        <taxon>Pleocyemata</taxon>
        <taxon>Caridea</taxon>
        <taxon>Atyoidea</taxon>
        <taxon>Atyidae</taxon>
        <taxon>Halocaridina</taxon>
    </lineage>
</organism>
<keyword evidence="3" id="KW-1185">Reference proteome</keyword>
<protein>
    <recommendedName>
        <fullName evidence="1">Dynein heavy chain tail domain-containing protein</fullName>
    </recommendedName>
</protein>
<dbReference type="PANTHER" id="PTHR46532">
    <property type="entry name" value="MALE FERTILITY FACTOR KL5"/>
    <property type="match status" value="1"/>
</dbReference>
<evidence type="ECO:0000259" key="1">
    <source>
        <dbReference type="Pfam" id="PF08385"/>
    </source>
</evidence>
<dbReference type="PANTHER" id="PTHR46532:SF11">
    <property type="entry name" value="DYNEIN AXONEMAL HEAVY CHAIN 12"/>
    <property type="match status" value="1"/>
</dbReference>
<evidence type="ECO:0000313" key="2">
    <source>
        <dbReference type="EMBL" id="KAK7067108.1"/>
    </source>
</evidence>
<dbReference type="AlphaFoldDB" id="A0AAN8WQB0"/>
<name>A0AAN8WQB0_HALRR</name>
<dbReference type="Pfam" id="PF08385">
    <property type="entry name" value="DHC_N1"/>
    <property type="match status" value="1"/>
</dbReference>
<accession>A0AAN8WQB0</accession>
<reference evidence="2 3" key="1">
    <citation type="submission" date="2023-11" db="EMBL/GenBank/DDBJ databases">
        <title>Halocaridina rubra genome assembly.</title>
        <authorList>
            <person name="Smith C."/>
        </authorList>
    </citation>
    <scope>NUCLEOTIDE SEQUENCE [LARGE SCALE GENOMIC DNA]</scope>
    <source>
        <strain evidence="2">EP-1</strain>
        <tissue evidence="2">Whole</tissue>
    </source>
</reference>
<comment type="caution">
    <text evidence="2">The sequence shown here is derived from an EMBL/GenBank/DDBJ whole genome shotgun (WGS) entry which is preliminary data.</text>
</comment>
<dbReference type="EMBL" id="JAXCGZ010018927">
    <property type="protein sequence ID" value="KAK7067108.1"/>
    <property type="molecule type" value="Genomic_DNA"/>
</dbReference>
<dbReference type="InterPro" id="IPR026983">
    <property type="entry name" value="DHC"/>
</dbReference>
<dbReference type="GO" id="GO:0051959">
    <property type="term" value="F:dynein light intermediate chain binding"/>
    <property type="evidence" value="ECO:0007669"/>
    <property type="project" value="InterPro"/>
</dbReference>
<evidence type="ECO:0000313" key="3">
    <source>
        <dbReference type="Proteomes" id="UP001381693"/>
    </source>
</evidence>
<dbReference type="GO" id="GO:0045505">
    <property type="term" value="F:dynein intermediate chain binding"/>
    <property type="evidence" value="ECO:0007669"/>
    <property type="project" value="InterPro"/>
</dbReference>
<feature type="domain" description="Dynein heavy chain tail" evidence="1">
    <location>
        <begin position="8"/>
        <end position="337"/>
    </location>
</feature>
<proteinExistence type="predicted"/>